<evidence type="ECO:0000256" key="1">
    <source>
        <dbReference type="SAM" id="SignalP"/>
    </source>
</evidence>
<reference evidence="4" key="1">
    <citation type="journal article" date="2019" name="Int. J. Syst. Evol. Microbiol.">
        <title>The Global Catalogue of Microorganisms (GCM) 10K type strain sequencing project: providing services to taxonomists for standard genome sequencing and annotation.</title>
        <authorList>
            <consortium name="The Broad Institute Genomics Platform"/>
            <consortium name="The Broad Institute Genome Sequencing Center for Infectious Disease"/>
            <person name="Wu L."/>
            <person name="Ma J."/>
        </authorList>
    </citation>
    <scope>NUCLEOTIDE SEQUENCE [LARGE SCALE GENOMIC DNA]</scope>
    <source>
        <strain evidence="4">JCM 16082</strain>
    </source>
</reference>
<sequence length="815" mass="94273">MTFLRICTYFIFFSCFLGIAQTTTKQKELKATRITNPPKIDGILDDDVWDKLPSYGDFFNFEPENQGMAPDTHLSEVKLGYDDKAVYIAAYLYDENPDEILKQFSQRDEIFVQADHFMVAINSYNDGINETRFWVTSAGTIGDSRVTQNDQDFGFNVVFQAEISYDEKGWYVEYKIPYNTLRFPEIDIQDWSINFYRRVIHKNEGYSWNYIDREVGRETQYNGLLTNIKNVDPPTRLLFFPFGQVQSRFSKGAAPETSFSAGMDIKYGLSDSFTLDAQLIPDFGQVAFDEVVLNLGPFEQTFNENRAFFTEGIDLFNRGNIFFSRRIGGEPTGSVFLRDNEQIIEVPGTINLLNSIKVTGRTKDNLGIGILNSITEDTFATVEDTITGNRRKELAEPLTNYNVFVLDQQFNGNSSISIVNSSVIRSGSEFRDANTSAFVFDVADKKNTIRSSGRAVVSNVRDNGLTTGLRTELDIYKITGNWRYRFGHDFSNTDYDINDLGLNFRNNFNSFVVGGSYQIFEPNKIFNRYRIELTARHRRLYQPDVQTSNRFSLDSFFVLPSRTAFGGDLNFETDEDDYFEPRLDGRFVTFSSNLGGRTWISTDYRRKFAFDAGISYREFFDDEVTRYSVDFSPRYRFSDRFLLVLSSEYGLRDNEFGWVDNTETDVFLGQRNVTTIENSLNASFNFDPFKAINLRFRNFWSTADYSNDVFYLLNQDGTRSQIDFYDFENTDLNNPNRNFNIWNLDISFQWRFAPGSFATLLYRHQLSQNDNESTLGYQESLNKLFEQSLQNTLSLRVSYFIDYNNLSGLFSKKTS</sequence>
<name>A0ABP3XRM5_9FLAO</name>
<dbReference type="SUPFAM" id="SSF49344">
    <property type="entry name" value="CBD9-like"/>
    <property type="match status" value="1"/>
</dbReference>
<dbReference type="Pfam" id="PF19313">
    <property type="entry name" value="DUF5916"/>
    <property type="match status" value="1"/>
</dbReference>
<dbReference type="EMBL" id="BAAAFG010000001">
    <property type="protein sequence ID" value="GAA0870944.1"/>
    <property type="molecule type" value="Genomic_DNA"/>
</dbReference>
<evidence type="ECO:0000313" key="4">
    <source>
        <dbReference type="Proteomes" id="UP001500507"/>
    </source>
</evidence>
<accession>A0ABP3XRM5</accession>
<dbReference type="CDD" id="cd09618">
    <property type="entry name" value="CBM9_like_2"/>
    <property type="match status" value="1"/>
</dbReference>
<comment type="caution">
    <text evidence="3">The sequence shown here is derived from an EMBL/GenBank/DDBJ whole genome shotgun (WGS) entry which is preliminary data.</text>
</comment>
<feature type="domain" description="DUF5916" evidence="2">
    <location>
        <begin position="233"/>
        <end position="807"/>
    </location>
</feature>
<dbReference type="InterPro" id="IPR045670">
    <property type="entry name" value="DUF5916"/>
</dbReference>
<keyword evidence="1" id="KW-0732">Signal</keyword>
<keyword evidence="4" id="KW-1185">Reference proteome</keyword>
<evidence type="ECO:0000259" key="2">
    <source>
        <dbReference type="Pfam" id="PF19313"/>
    </source>
</evidence>
<proteinExistence type="predicted"/>
<feature type="chain" id="PRO_5047324132" description="DUF5916 domain-containing protein" evidence="1">
    <location>
        <begin position="21"/>
        <end position="815"/>
    </location>
</feature>
<organism evidence="3 4">
    <name type="scientific">Gangjinia marincola</name>
    <dbReference type="NCBI Taxonomy" id="578463"/>
    <lineage>
        <taxon>Bacteria</taxon>
        <taxon>Pseudomonadati</taxon>
        <taxon>Bacteroidota</taxon>
        <taxon>Flavobacteriia</taxon>
        <taxon>Flavobacteriales</taxon>
        <taxon>Flavobacteriaceae</taxon>
        <taxon>Gangjinia</taxon>
    </lineage>
</organism>
<gene>
    <name evidence="3" type="ORF">GCM10009117_00890</name>
</gene>
<evidence type="ECO:0000313" key="3">
    <source>
        <dbReference type="EMBL" id="GAA0870944.1"/>
    </source>
</evidence>
<feature type="signal peptide" evidence="1">
    <location>
        <begin position="1"/>
        <end position="20"/>
    </location>
</feature>
<dbReference type="Proteomes" id="UP001500507">
    <property type="component" value="Unassembled WGS sequence"/>
</dbReference>
<protein>
    <recommendedName>
        <fullName evidence="2">DUF5916 domain-containing protein</fullName>
    </recommendedName>
</protein>
<dbReference type="RefSeq" id="WP_343762401.1">
    <property type="nucleotide sequence ID" value="NZ_BAAAFG010000001.1"/>
</dbReference>
<dbReference type="Gene3D" id="2.60.40.1190">
    <property type="match status" value="1"/>
</dbReference>